<proteinExistence type="predicted"/>
<evidence type="ECO:0000313" key="1">
    <source>
        <dbReference type="EMBL" id="AET31504.1"/>
    </source>
</evidence>
<dbReference type="eggNOG" id="arCOG05529">
    <property type="taxonomic scope" value="Archaea"/>
</dbReference>
<protein>
    <recommendedName>
        <fullName evidence="3">DNA-binding protein</fullName>
    </recommendedName>
</protein>
<organism evidence="1 2">
    <name type="scientific">Pyrobaculum ferrireducens</name>
    <dbReference type="NCBI Taxonomy" id="1104324"/>
    <lineage>
        <taxon>Archaea</taxon>
        <taxon>Thermoproteota</taxon>
        <taxon>Thermoprotei</taxon>
        <taxon>Thermoproteales</taxon>
        <taxon>Thermoproteaceae</taxon>
        <taxon>Pyrobaculum</taxon>
    </lineage>
</organism>
<accession>G7VDS2</accession>
<gene>
    <name evidence="1" type="ORF">P186_0035</name>
</gene>
<dbReference type="GeneID" id="11595840"/>
<dbReference type="HOGENOM" id="CLU_2032983_0_0_2"/>
<dbReference type="EMBL" id="CP003098">
    <property type="protein sequence ID" value="AET31504.1"/>
    <property type="molecule type" value="Genomic_DNA"/>
</dbReference>
<dbReference type="RefSeq" id="WP_014287335.1">
    <property type="nucleotide sequence ID" value="NC_016645.1"/>
</dbReference>
<sequence length="118" mass="13489">MDEIDTLLRKKALELAKTSKREEPPKQKVVTGEEAVQIVRKITKGERAGEIIENALALYQQHAVALFKKIAELHLQGVIKELEDYELYQILLRAGMRVPVKTEVKIVRHGREYKLGEA</sequence>
<dbReference type="OrthoDB" id="26100at2157"/>
<dbReference type="Proteomes" id="UP000005867">
    <property type="component" value="Chromosome"/>
</dbReference>
<name>G7VDS2_9CREN</name>
<keyword evidence="2" id="KW-1185">Reference proteome</keyword>
<dbReference type="AlphaFoldDB" id="G7VDS2"/>
<evidence type="ECO:0008006" key="3">
    <source>
        <dbReference type="Google" id="ProtNLM"/>
    </source>
</evidence>
<evidence type="ECO:0000313" key="2">
    <source>
        <dbReference type="Proteomes" id="UP000005867"/>
    </source>
</evidence>
<reference evidence="1 2" key="1">
    <citation type="journal article" date="2012" name="J. Bacteriol.">
        <title>Complete genome sequence of strain 1860, a crenarchaeon of the genus pyrobaculum able to grow with various electron acceptors.</title>
        <authorList>
            <person name="Mardanov A.V."/>
            <person name="Gumerov V.M."/>
            <person name="Slobodkina G.B."/>
            <person name="Beletsky A.V."/>
            <person name="Bonch-Osmolovskaya E.A."/>
            <person name="Ravin N.V."/>
            <person name="Skryabin K.G."/>
        </authorList>
    </citation>
    <scope>NUCLEOTIDE SEQUENCE [LARGE SCALE GENOMIC DNA]</scope>
    <source>
        <strain evidence="1 2">1860</strain>
    </source>
</reference>
<dbReference type="BioCyc" id="PSP1104324:GJSN-34-MONOMER"/>
<dbReference type="KEGG" id="pyr:P186_0035"/>